<reference evidence="3" key="1">
    <citation type="journal article" date="2006" name="Proc. Natl. Acad. Sci. U.S.A.">
        <title>The complete genome of Rhodococcus sp. RHA1 provides insights into a catabolic powerhouse.</title>
        <authorList>
            <person name="McLeod M.P."/>
            <person name="Warren R.L."/>
            <person name="Hsiao W.W.L."/>
            <person name="Araki N."/>
            <person name="Myhre M."/>
            <person name="Fernandes C."/>
            <person name="Miyazawa D."/>
            <person name="Wong W."/>
            <person name="Lillquist A.L."/>
            <person name="Wang D."/>
            <person name="Dosanjh M."/>
            <person name="Hara H."/>
            <person name="Petrescu A."/>
            <person name="Morin R.D."/>
            <person name="Yang G."/>
            <person name="Stott J.M."/>
            <person name="Schein J.E."/>
            <person name="Shin H."/>
            <person name="Smailus D."/>
            <person name="Siddiqui A.S."/>
            <person name="Marra M.A."/>
            <person name="Jones S.J.M."/>
            <person name="Holt R."/>
            <person name="Brinkman F.S.L."/>
            <person name="Miyauchi K."/>
            <person name="Fukuda M."/>
            <person name="Davies J.E."/>
            <person name="Mohn W.W."/>
            <person name="Eltis L.D."/>
        </authorList>
    </citation>
    <scope>NUCLEOTIDE SEQUENCE [LARGE SCALE GENOMIC DNA]</scope>
    <source>
        <strain evidence="3">RHA1</strain>
    </source>
</reference>
<proteinExistence type="predicted"/>
<dbReference type="InterPro" id="IPR012340">
    <property type="entry name" value="NA-bd_OB-fold"/>
</dbReference>
<evidence type="ECO:0000259" key="1">
    <source>
        <dbReference type="Pfam" id="PF01796"/>
    </source>
</evidence>
<protein>
    <recommendedName>
        <fullName evidence="1">ChsH2 C-terminal OB-fold domain-containing protein</fullName>
    </recommendedName>
</protein>
<dbReference type="RefSeq" id="WP_011600458.1">
    <property type="nucleotide sequence ID" value="NC_008271.1"/>
</dbReference>
<dbReference type="Proteomes" id="UP000008710">
    <property type="component" value="Plasmid pRHL3"/>
</dbReference>
<evidence type="ECO:0000313" key="3">
    <source>
        <dbReference type="Proteomes" id="UP000008710"/>
    </source>
</evidence>
<geneLocation type="plasmid" evidence="2 3">
    <name>pRHL3</name>
</geneLocation>
<dbReference type="eggNOG" id="COG1545">
    <property type="taxonomic scope" value="Bacteria"/>
</dbReference>
<dbReference type="Pfam" id="PF01796">
    <property type="entry name" value="OB_ChsH2_C"/>
    <property type="match status" value="1"/>
</dbReference>
<sequence length="138" mass="15017">MSYVGEASLGQSIITENGDGSWSLAASKCPQCGDVRLPARKICPNDSTKCESVNLSGRGEIYESVQVSMAPRGFEPPYWVGYVDLEEGVRLFSQIDCAPGENDPSHGERVVLDVRVISSEEEPVYGPVFKRIGFNADN</sequence>
<gene>
    <name evidence="2" type="ordered locus">RHA1_ro11184</name>
</gene>
<dbReference type="AlphaFoldDB" id="Q0RV55"/>
<dbReference type="InterPro" id="IPR052513">
    <property type="entry name" value="Thioester_dehydratase-like"/>
</dbReference>
<dbReference type="EMBL" id="CP000434">
    <property type="protein sequence ID" value="ABH00831.1"/>
    <property type="molecule type" value="Genomic_DNA"/>
</dbReference>
<evidence type="ECO:0000313" key="2">
    <source>
        <dbReference type="EMBL" id="ABH00831.1"/>
    </source>
</evidence>
<dbReference type="HOGENOM" id="CLU_1853659_0_0_11"/>
<organism evidence="2 3">
    <name type="scientific">Rhodococcus jostii (strain RHA1)</name>
    <dbReference type="NCBI Taxonomy" id="101510"/>
    <lineage>
        <taxon>Bacteria</taxon>
        <taxon>Bacillati</taxon>
        <taxon>Actinomycetota</taxon>
        <taxon>Actinomycetes</taxon>
        <taxon>Mycobacteriales</taxon>
        <taxon>Nocardiaceae</taxon>
        <taxon>Rhodococcus</taxon>
    </lineage>
</organism>
<accession>Q0RV55</accession>
<dbReference type="PANTHER" id="PTHR34075">
    <property type="entry name" value="BLR3430 PROTEIN"/>
    <property type="match status" value="1"/>
</dbReference>
<feature type="domain" description="ChsH2 C-terminal OB-fold" evidence="1">
    <location>
        <begin position="53"/>
        <end position="102"/>
    </location>
</feature>
<dbReference type="SUPFAM" id="SSF50249">
    <property type="entry name" value="Nucleic acid-binding proteins"/>
    <property type="match status" value="1"/>
</dbReference>
<dbReference type="Gene3D" id="6.10.30.10">
    <property type="match status" value="1"/>
</dbReference>
<keyword evidence="2" id="KW-0614">Plasmid</keyword>
<dbReference type="InterPro" id="IPR002878">
    <property type="entry name" value="ChsH2_C"/>
</dbReference>
<name>Q0RV55_RHOJR</name>
<dbReference type="PANTHER" id="PTHR34075:SF5">
    <property type="entry name" value="BLR3430 PROTEIN"/>
    <property type="match status" value="1"/>
</dbReference>
<dbReference type="OrthoDB" id="4714412at2"/>
<dbReference type="KEGG" id="rha:RHA1_ro11184"/>